<keyword evidence="1" id="KW-0812">Transmembrane</keyword>
<dbReference type="EMBL" id="FNVT01000002">
    <property type="protein sequence ID" value="SEG27887.1"/>
    <property type="molecule type" value="Genomic_DNA"/>
</dbReference>
<evidence type="ECO:0008006" key="4">
    <source>
        <dbReference type="Google" id="ProtNLM"/>
    </source>
</evidence>
<gene>
    <name evidence="2" type="ORF">SAMN05444920_102429</name>
</gene>
<reference evidence="2 3" key="1">
    <citation type="submission" date="2016-10" db="EMBL/GenBank/DDBJ databases">
        <authorList>
            <person name="de Groot N.N."/>
        </authorList>
    </citation>
    <scope>NUCLEOTIDE SEQUENCE [LARGE SCALE GENOMIC DNA]</scope>
    <source>
        <strain evidence="2 3">CGMCC 4.7037</strain>
    </source>
</reference>
<dbReference type="Proteomes" id="UP000236732">
    <property type="component" value="Unassembled WGS sequence"/>
</dbReference>
<keyword evidence="1" id="KW-0472">Membrane</keyword>
<evidence type="ECO:0000313" key="2">
    <source>
        <dbReference type="EMBL" id="SEG27887.1"/>
    </source>
</evidence>
<evidence type="ECO:0000256" key="1">
    <source>
        <dbReference type="SAM" id="Phobius"/>
    </source>
</evidence>
<accession>A0A1H5YWR6</accession>
<sequence length="270" mass="29111">MTCCAIGSGKEPSMDDLLRDLYGDPHPAPGARDRVWRRVTARRRRRRLPWLAIPALAAATLALLLFMNPGRQELSGRSILLSAATSAASSSQDGTYWHVSKLLDGGKSTELWVTRQGRAWKAEQGRVAPITGRSPFSMAGRDLTFDQIQSLPADAAALRERVTAMLPPGSEGLLADALSGLLWTKPSPPWVRAAAYRAMADLPEVRYLGTETDAKGRTGEAFSYGLPTGAERTLIIDPVSSQVLSSVDARGGRTEIVFSAGWTDKGPDLP</sequence>
<evidence type="ECO:0000313" key="3">
    <source>
        <dbReference type="Proteomes" id="UP000236732"/>
    </source>
</evidence>
<proteinExistence type="predicted"/>
<feature type="transmembrane region" description="Helical" evidence="1">
    <location>
        <begin position="48"/>
        <end position="67"/>
    </location>
</feature>
<keyword evidence="3" id="KW-1185">Reference proteome</keyword>
<organism evidence="2 3">
    <name type="scientific">Nonomuraea solani</name>
    <dbReference type="NCBI Taxonomy" id="1144553"/>
    <lineage>
        <taxon>Bacteria</taxon>
        <taxon>Bacillati</taxon>
        <taxon>Actinomycetota</taxon>
        <taxon>Actinomycetes</taxon>
        <taxon>Streptosporangiales</taxon>
        <taxon>Streptosporangiaceae</taxon>
        <taxon>Nonomuraea</taxon>
    </lineage>
</organism>
<protein>
    <recommendedName>
        <fullName evidence="4">CU044_5270 family protein</fullName>
    </recommendedName>
</protein>
<keyword evidence="1" id="KW-1133">Transmembrane helix</keyword>
<dbReference type="AlphaFoldDB" id="A0A1H5YWR6"/>
<name>A0A1H5YWR6_9ACTN</name>